<proteinExistence type="predicted"/>
<evidence type="ECO:0000313" key="3">
    <source>
        <dbReference type="Proteomes" id="UP001293254"/>
    </source>
</evidence>
<reference evidence="2" key="2">
    <citation type="journal article" date="2024" name="Plant">
        <title>Genomic evolution and insights into agronomic trait innovations of Sesamum species.</title>
        <authorList>
            <person name="Miao H."/>
            <person name="Wang L."/>
            <person name="Qu L."/>
            <person name="Liu H."/>
            <person name="Sun Y."/>
            <person name="Le M."/>
            <person name="Wang Q."/>
            <person name="Wei S."/>
            <person name="Zheng Y."/>
            <person name="Lin W."/>
            <person name="Duan Y."/>
            <person name="Cao H."/>
            <person name="Xiong S."/>
            <person name="Wang X."/>
            <person name="Wei L."/>
            <person name="Li C."/>
            <person name="Ma Q."/>
            <person name="Ju M."/>
            <person name="Zhao R."/>
            <person name="Li G."/>
            <person name="Mu C."/>
            <person name="Tian Q."/>
            <person name="Mei H."/>
            <person name="Zhang T."/>
            <person name="Gao T."/>
            <person name="Zhang H."/>
        </authorList>
    </citation>
    <scope>NUCLEOTIDE SEQUENCE</scope>
    <source>
        <strain evidence="2">3651</strain>
    </source>
</reference>
<evidence type="ECO:0000313" key="2">
    <source>
        <dbReference type="EMBL" id="KAK4416498.1"/>
    </source>
</evidence>
<gene>
    <name evidence="2" type="ORF">Salat_2475300</name>
</gene>
<feature type="region of interest" description="Disordered" evidence="1">
    <location>
        <begin position="84"/>
        <end position="148"/>
    </location>
</feature>
<dbReference type="EMBL" id="JACGWO010000010">
    <property type="protein sequence ID" value="KAK4416498.1"/>
    <property type="molecule type" value="Genomic_DNA"/>
</dbReference>
<dbReference type="Proteomes" id="UP001293254">
    <property type="component" value="Unassembled WGS sequence"/>
</dbReference>
<protein>
    <submittedName>
        <fullName evidence="2">Uncharacterized protein</fullName>
    </submittedName>
</protein>
<name>A0AAE1XR79_9LAMI</name>
<organism evidence="2 3">
    <name type="scientific">Sesamum alatum</name>
    <dbReference type="NCBI Taxonomy" id="300844"/>
    <lineage>
        <taxon>Eukaryota</taxon>
        <taxon>Viridiplantae</taxon>
        <taxon>Streptophyta</taxon>
        <taxon>Embryophyta</taxon>
        <taxon>Tracheophyta</taxon>
        <taxon>Spermatophyta</taxon>
        <taxon>Magnoliopsida</taxon>
        <taxon>eudicotyledons</taxon>
        <taxon>Gunneridae</taxon>
        <taxon>Pentapetalae</taxon>
        <taxon>asterids</taxon>
        <taxon>lamiids</taxon>
        <taxon>Lamiales</taxon>
        <taxon>Pedaliaceae</taxon>
        <taxon>Sesamum</taxon>
    </lineage>
</organism>
<evidence type="ECO:0000256" key="1">
    <source>
        <dbReference type="SAM" id="MobiDB-lite"/>
    </source>
</evidence>
<feature type="compositionally biased region" description="Basic residues" evidence="1">
    <location>
        <begin position="100"/>
        <end position="113"/>
    </location>
</feature>
<keyword evidence="3" id="KW-1185">Reference proteome</keyword>
<feature type="compositionally biased region" description="Basic and acidic residues" evidence="1">
    <location>
        <begin position="126"/>
        <end position="148"/>
    </location>
</feature>
<dbReference type="AlphaFoldDB" id="A0AAE1XR79"/>
<accession>A0AAE1XR79</accession>
<comment type="caution">
    <text evidence="2">The sequence shown here is derived from an EMBL/GenBank/DDBJ whole genome shotgun (WGS) entry which is preliminary data.</text>
</comment>
<sequence length="148" mass="15512">MHARVAELARALRRRNSPAAAAPPANTEIVVAPVTDQPSEFSGHQSPPIEVTGVATPSDVHVGLAAILTPRAVAAIEIAFSGSKDASGEIEGATTAGPSKSKKCKRKGKRPSKGKSSSKSSKRSSKQAERRAAKDAAEEEENTRQFKD</sequence>
<reference evidence="2" key="1">
    <citation type="submission" date="2020-06" db="EMBL/GenBank/DDBJ databases">
        <authorList>
            <person name="Li T."/>
            <person name="Hu X."/>
            <person name="Zhang T."/>
            <person name="Song X."/>
            <person name="Zhang H."/>
            <person name="Dai N."/>
            <person name="Sheng W."/>
            <person name="Hou X."/>
            <person name="Wei L."/>
        </authorList>
    </citation>
    <scope>NUCLEOTIDE SEQUENCE</scope>
    <source>
        <strain evidence="2">3651</strain>
        <tissue evidence="2">Leaf</tissue>
    </source>
</reference>